<proteinExistence type="predicted"/>
<dbReference type="EMBL" id="SLWQ01000006">
    <property type="protein sequence ID" value="TCO39956.1"/>
    <property type="molecule type" value="Genomic_DNA"/>
</dbReference>
<dbReference type="SUPFAM" id="SSF51126">
    <property type="entry name" value="Pectin lyase-like"/>
    <property type="match status" value="2"/>
</dbReference>
<accession>A0A4R2I7R2</accession>
<dbReference type="InterPro" id="IPR006626">
    <property type="entry name" value="PbH1"/>
</dbReference>
<dbReference type="InterPro" id="IPR011050">
    <property type="entry name" value="Pectin_lyase_fold/virulence"/>
</dbReference>
<dbReference type="InterPro" id="IPR059226">
    <property type="entry name" value="Choice_anch_Q_dom"/>
</dbReference>
<evidence type="ECO:0008006" key="3">
    <source>
        <dbReference type="Google" id="ProtNLM"/>
    </source>
</evidence>
<organism evidence="1 2">
    <name type="scientific">Dokdonella fugitiva</name>
    <dbReference type="NCBI Taxonomy" id="328517"/>
    <lineage>
        <taxon>Bacteria</taxon>
        <taxon>Pseudomonadati</taxon>
        <taxon>Pseudomonadota</taxon>
        <taxon>Gammaproteobacteria</taxon>
        <taxon>Lysobacterales</taxon>
        <taxon>Rhodanobacteraceae</taxon>
        <taxon>Dokdonella</taxon>
    </lineage>
</organism>
<dbReference type="AlphaFoldDB" id="A0A4R2I7R2"/>
<protein>
    <recommendedName>
        <fullName evidence="3">Outer membrane repeat protein</fullName>
    </recommendedName>
</protein>
<keyword evidence="2" id="KW-1185">Reference proteome</keyword>
<evidence type="ECO:0000313" key="2">
    <source>
        <dbReference type="Proteomes" id="UP000294862"/>
    </source>
</evidence>
<sequence length="633" mass="62941">MRGRLAARCASPHRITRNPDRVRNPSCFAAASPVAIAAPYPDETTDATSRNAPSAPASRAGSPLALALALAFGPNLAATATPKLDQRPVAMSPAPFNTGFAMGGQKAVLHRQLAHRGLLPAAAPARPAATVTVTNCDDAGAGSLREAFTNAVSGDTIDLTALGCSTISLTSGSLTTSADDLAIRGPGAKQLTIDGNDTTRLIAHTGYGLLDIDGVALRNGRYDYTGPVLYAGLAAGACVLSSGSITLTNSTVEHCSASGTSVSGAAIDALGRLILTDSMVSGVDASAHSDEISATIYGGAVYAAASYITRSTISNATVSATASTAFSGTFGGGVFSIYGIVLTDSRVSGVSVDVAAGKIAYAKGGGIGSPQTVIMSGSSVEDNHVRGTPGVGASGAYTYISAIGGGGVYIASIPRGFPPESTITGSTISGNTATCDGPLGDYTVGGGGGLGSWSPRPVVITNSTISGNSAATMGGGLYARHRGAFALSNATVTDNTAPTGGGIADQGDESVYDLSLVSSIIAGNHATDATSFEITTLHAISGSVNLLGNANVAVPADTLGGDPLLAPLAYNGGPTRTHALLAGSPAIDAGSNPAALEHDQRGATFLRTSGTGTDIGAFELQPMPDELFADGFD</sequence>
<dbReference type="Proteomes" id="UP000294862">
    <property type="component" value="Unassembled WGS sequence"/>
</dbReference>
<comment type="caution">
    <text evidence="1">The sequence shown here is derived from an EMBL/GenBank/DDBJ whole genome shotgun (WGS) entry which is preliminary data.</text>
</comment>
<dbReference type="SMART" id="SM00710">
    <property type="entry name" value="PbH1"/>
    <property type="match status" value="6"/>
</dbReference>
<dbReference type="PANTHER" id="PTHR11319:SF35">
    <property type="entry name" value="OUTER MEMBRANE PROTEIN PMPC-RELATED"/>
    <property type="match status" value="1"/>
</dbReference>
<dbReference type="PANTHER" id="PTHR11319">
    <property type="entry name" value="G PROTEIN-COUPLED RECEPTOR-RELATED"/>
    <property type="match status" value="1"/>
</dbReference>
<name>A0A4R2I7R2_9GAMM</name>
<dbReference type="NCBIfam" id="NF041518">
    <property type="entry name" value="choice_anch_Q"/>
    <property type="match status" value="1"/>
</dbReference>
<reference evidence="1 2" key="1">
    <citation type="journal article" date="2015" name="Stand. Genomic Sci.">
        <title>Genomic Encyclopedia of Bacterial and Archaeal Type Strains, Phase III: the genomes of soil and plant-associated and newly described type strains.</title>
        <authorList>
            <person name="Whitman W.B."/>
            <person name="Woyke T."/>
            <person name="Klenk H.P."/>
            <person name="Zhou Y."/>
            <person name="Lilburn T.G."/>
            <person name="Beck B.J."/>
            <person name="De Vos P."/>
            <person name="Vandamme P."/>
            <person name="Eisen J.A."/>
            <person name="Garrity G."/>
            <person name="Hugenholtz P."/>
            <person name="Kyrpides N.C."/>
        </authorList>
    </citation>
    <scope>NUCLEOTIDE SEQUENCE [LARGE SCALE GENOMIC DNA]</scope>
    <source>
        <strain evidence="1 2">A3</strain>
    </source>
</reference>
<gene>
    <name evidence="1" type="ORF">EV148_106111</name>
</gene>
<evidence type="ECO:0000313" key="1">
    <source>
        <dbReference type="EMBL" id="TCO39956.1"/>
    </source>
</evidence>